<dbReference type="InterPro" id="IPR021109">
    <property type="entry name" value="Peptidase_aspartic_dom_sf"/>
</dbReference>
<organism evidence="2">
    <name type="scientific">Tanacetum cinerariifolium</name>
    <name type="common">Dalmatian daisy</name>
    <name type="synonym">Chrysanthemum cinerariifolium</name>
    <dbReference type="NCBI Taxonomy" id="118510"/>
    <lineage>
        <taxon>Eukaryota</taxon>
        <taxon>Viridiplantae</taxon>
        <taxon>Streptophyta</taxon>
        <taxon>Embryophyta</taxon>
        <taxon>Tracheophyta</taxon>
        <taxon>Spermatophyta</taxon>
        <taxon>Magnoliopsida</taxon>
        <taxon>eudicotyledons</taxon>
        <taxon>Gunneridae</taxon>
        <taxon>Pentapetalae</taxon>
        <taxon>asterids</taxon>
        <taxon>campanulids</taxon>
        <taxon>Asterales</taxon>
        <taxon>Asteraceae</taxon>
        <taxon>Asteroideae</taxon>
        <taxon>Anthemideae</taxon>
        <taxon>Anthemidinae</taxon>
        <taxon>Tanacetum</taxon>
    </lineage>
</organism>
<dbReference type="PANTHER" id="PTHR33240:SF15">
    <property type="entry name" value="GAG-PRO-LIKE PROTEIN"/>
    <property type="match status" value="1"/>
</dbReference>
<protein>
    <recommendedName>
        <fullName evidence="3">Reverse transcriptase domain-containing protein</fullName>
    </recommendedName>
</protein>
<feature type="compositionally biased region" description="Basic and acidic residues" evidence="1">
    <location>
        <begin position="484"/>
        <end position="498"/>
    </location>
</feature>
<comment type="caution">
    <text evidence="2">The sequence shown here is derived from an EMBL/GenBank/DDBJ whole genome shotgun (WGS) entry which is preliminary data.</text>
</comment>
<dbReference type="PANTHER" id="PTHR33240">
    <property type="entry name" value="OS08G0508500 PROTEIN"/>
    <property type="match status" value="1"/>
</dbReference>
<dbReference type="Gene3D" id="2.40.70.10">
    <property type="entry name" value="Acid Proteases"/>
    <property type="match status" value="1"/>
</dbReference>
<evidence type="ECO:0008006" key="3">
    <source>
        <dbReference type="Google" id="ProtNLM"/>
    </source>
</evidence>
<feature type="region of interest" description="Disordered" evidence="1">
    <location>
        <begin position="219"/>
        <end position="265"/>
    </location>
</feature>
<reference evidence="2" key="1">
    <citation type="journal article" date="2019" name="Sci. Rep.">
        <title>Draft genome of Tanacetum cinerariifolium, the natural source of mosquito coil.</title>
        <authorList>
            <person name="Yamashiro T."/>
            <person name="Shiraishi A."/>
            <person name="Satake H."/>
            <person name="Nakayama K."/>
        </authorList>
    </citation>
    <scope>NUCLEOTIDE SEQUENCE</scope>
</reference>
<evidence type="ECO:0000256" key="1">
    <source>
        <dbReference type="SAM" id="MobiDB-lite"/>
    </source>
</evidence>
<gene>
    <name evidence="2" type="ORF">Tci_062685</name>
</gene>
<sequence length="541" mass="60950">MKTCLTGWVIEGKAHSTGSAILTRQLRLVRTRETRGIALTVEGVLVDGALLAEIVLETEITPVALKNHIVIPAPPGQGTGMDITLKTRAKRRKPADEEDLSVPWTCEDVDLFTPRIRNFKSSRKTRMPNNVKTYDGTGDPEDHLKIFQAAAQRDGETIKEFLERFKIKTERMKGAPECMRISGFMRGVNNPELTKRLNERVPKTVEEMTTAITAFTRGETAAASKKKVHTSWKSQDQSKRHTSKRRSDFWNQPKDGWGSNKFTPLTRTPKEIFATESRKFKPPPPMVTPVEKRSSNKFCEFHNDKGHDTDECVQLRKQIEELRVTRQKVTQSFAHVKEITFPPLTANKGTEGPLVIEAEIGGHAIHRIYVDGGSSMEVLYEHCFNRLRPEIKNQMVPATSLTGFSGETIWPLGQLSLLVTIGDTEHYTKVWMNFMIVRSPSPYNGIIGRPEIREIQAVPSTAHGMLKFLPSYMRDYHDRLPSIDSISEKDIPMSDKKTGAGPRARQGDPLRGTKTGRGRNSARSILPRLVIQPGHGEEARW</sequence>
<dbReference type="EMBL" id="BKCJ010010243">
    <property type="protein sequence ID" value="GEU90707.1"/>
    <property type="molecule type" value="Genomic_DNA"/>
</dbReference>
<evidence type="ECO:0000313" key="2">
    <source>
        <dbReference type="EMBL" id="GEU90707.1"/>
    </source>
</evidence>
<proteinExistence type="predicted"/>
<dbReference type="AlphaFoldDB" id="A0A6L2NYK9"/>
<name>A0A6L2NYK9_TANCI</name>
<feature type="region of interest" description="Disordered" evidence="1">
    <location>
        <begin position="484"/>
        <end position="541"/>
    </location>
</feature>
<accession>A0A6L2NYK9</accession>